<sequence length="460" mass="51724">MIVQFYRCLSVRRNIFLMRRKHSSRNVLKYQDKGLFHDIFPSNSAHEIIDLCNGAPQTVYAGFDPTARSLHVGNLLILANLLHWHRGGHHVIALIGGATGRIGDPSGKNKEREEQKEEIVKENVNYISNIILKIFENHKKYFWHENTPLVPVSLVNNAEWYKSLSCVDFICGIGRHLRLGQMLSRTSVASRLQSEQGISFTEFSYQVFQAYDWLHLLNKYNCRIQIGGSDQIGNIMTGHELITRVTRKSVYGVVAPLITSESGDKFGKTAGNAVWLDPNMTSPFELYQFFMRLPDSKVSEILSLLTFLSAGEVKDLVASHMKEPDLRKGQKYVAEKITLLVHGEEGLASAKNTTKALYSRDIKALAGLSSEDLTSGLRGAEFVEILLRPGITVLEAALAARCFLSQSDAERIIKAGGFYVNHQRSTNPSEILVNGLHILPNKISLLRVGKKNYWIIKWLS</sequence>
<dbReference type="GO" id="GO:0005829">
    <property type="term" value="C:cytosol"/>
    <property type="evidence" value="ECO:0007669"/>
    <property type="project" value="TreeGrafter"/>
</dbReference>
<keyword evidence="9" id="KW-0809">Transit peptide</keyword>
<evidence type="ECO:0000256" key="8">
    <source>
        <dbReference type="ARBA" id="ARBA00022917"/>
    </source>
</evidence>
<evidence type="ECO:0000256" key="11">
    <source>
        <dbReference type="ARBA" id="ARBA00023146"/>
    </source>
</evidence>
<organism evidence="15 16">
    <name type="scientific">Nezara viridula</name>
    <name type="common">Southern green stink bug</name>
    <name type="synonym">Cimex viridulus</name>
    <dbReference type="NCBI Taxonomy" id="85310"/>
    <lineage>
        <taxon>Eukaryota</taxon>
        <taxon>Metazoa</taxon>
        <taxon>Ecdysozoa</taxon>
        <taxon>Arthropoda</taxon>
        <taxon>Hexapoda</taxon>
        <taxon>Insecta</taxon>
        <taxon>Pterygota</taxon>
        <taxon>Neoptera</taxon>
        <taxon>Paraneoptera</taxon>
        <taxon>Hemiptera</taxon>
        <taxon>Heteroptera</taxon>
        <taxon>Panheteroptera</taxon>
        <taxon>Pentatomomorpha</taxon>
        <taxon>Pentatomoidea</taxon>
        <taxon>Pentatomidae</taxon>
        <taxon>Pentatominae</taxon>
        <taxon>Nezara</taxon>
    </lineage>
</organism>
<dbReference type="PRINTS" id="PR01040">
    <property type="entry name" value="TRNASYNTHTYR"/>
</dbReference>
<comment type="similarity">
    <text evidence="3 14">Belongs to the class-I aminoacyl-tRNA synthetase family.</text>
</comment>
<evidence type="ECO:0000256" key="6">
    <source>
        <dbReference type="ARBA" id="ARBA00022741"/>
    </source>
</evidence>
<dbReference type="Gene3D" id="3.40.50.620">
    <property type="entry name" value="HUPs"/>
    <property type="match status" value="1"/>
</dbReference>
<evidence type="ECO:0000256" key="3">
    <source>
        <dbReference type="ARBA" id="ARBA00005594"/>
    </source>
</evidence>
<proteinExistence type="inferred from homology"/>
<dbReference type="FunFam" id="3.10.290.10:FF:000017">
    <property type="entry name" value="Tyrosine--tRNA ligase"/>
    <property type="match status" value="1"/>
</dbReference>
<reference evidence="15" key="1">
    <citation type="submission" date="2022-01" db="EMBL/GenBank/DDBJ databases">
        <authorList>
            <person name="King R."/>
        </authorList>
    </citation>
    <scope>NUCLEOTIDE SEQUENCE</scope>
</reference>
<dbReference type="InterPro" id="IPR002305">
    <property type="entry name" value="aa-tRNA-synth_Ic"/>
</dbReference>
<dbReference type="GO" id="GO:0005759">
    <property type="term" value="C:mitochondrial matrix"/>
    <property type="evidence" value="ECO:0007669"/>
    <property type="project" value="UniProtKB-SubCell"/>
</dbReference>
<comment type="subunit">
    <text evidence="4">Homodimer.</text>
</comment>
<dbReference type="SUPFAM" id="SSF55174">
    <property type="entry name" value="Alpha-L RNA-binding motif"/>
    <property type="match status" value="1"/>
</dbReference>
<protein>
    <recommendedName>
        <fullName evidence="14">Tyrosine--tRNA ligase</fullName>
        <ecNumber evidence="14">6.1.1.1</ecNumber>
    </recommendedName>
    <alternativeName>
        <fullName evidence="14">Tyrosyl-tRNA synthetase</fullName>
    </alternativeName>
</protein>
<dbReference type="InterPro" id="IPR036986">
    <property type="entry name" value="S4_RNA-bd_sf"/>
</dbReference>
<keyword evidence="8 14" id="KW-0648">Protein biosynthesis</keyword>
<dbReference type="Proteomes" id="UP001152798">
    <property type="component" value="Chromosome 1"/>
</dbReference>
<dbReference type="InterPro" id="IPR014729">
    <property type="entry name" value="Rossmann-like_a/b/a_fold"/>
</dbReference>
<keyword evidence="11 14" id="KW-0030">Aminoacyl-tRNA synthetase</keyword>
<gene>
    <name evidence="15" type="ORF">NEZAVI_LOCUS430</name>
</gene>
<evidence type="ECO:0000256" key="12">
    <source>
        <dbReference type="ARBA" id="ARBA00048248"/>
    </source>
</evidence>
<dbReference type="InterPro" id="IPR024088">
    <property type="entry name" value="Tyr-tRNA-ligase_bac-type"/>
</dbReference>
<keyword evidence="10" id="KW-0496">Mitochondrion</keyword>
<dbReference type="PANTHER" id="PTHR11766">
    <property type="entry name" value="TYROSYL-TRNA SYNTHETASE"/>
    <property type="match status" value="1"/>
</dbReference>
<dbReference type="PROSITE" id="PS50889">
    <property type="entry name" value="S4"/>
    <property type="match status" value="1"/>
</dbReference>
<keyword evidence="16" id="KW-1185">Reference proteome</keyword>
<dbReference type="NCBIfam" id="TIGR00234">
    <property type="entry name" value="tyrS"/>
    <property type="match status" value="1"/>
</dbReference>
<dbReference type="EC" id="6.1.1.1" evidence="14"/>
<dbReference type="SUPFAM" id="SSF52374">
    <property type="entry name" value="Nucleotidylyl transferase"/>
    <property type="match status" value="1"/>
</dbReference>
<keyword evidence="7 14" id="KW-0067">ATP-binding</keyword>
<dbReference type="FunFam" id="3.40.50.620:FF:000107">
    <property type="entry name" value="Tyrosine--tRNA ligase"/>
    <property type="match status" value="1"/>
</dbReference>
<keyword evidence="13" id="KW-0694">RNA-binding</keyword>
<dbReference type="AlphaFoldDB" id="A0A9P0DVY2"/>
<dbReference type="GO" id="GO:0004831">
    <property type="term" value="F:tyrosine-tRNA ligase activity"/>
    <property type="evidence" value="ECO:0007669"/>
    <property type="project" value="UniProtKB-EC"/>
</dbReference>
<evidence type="ECO:0000313" key="15">
    <source>
        <dbReference type="EMBL" id="CAH1388929.1"/>
    </source>
</evidence>
<evidence type="ECO:0000256" key="14">
    <source>
        <dbReference type="RuleBase" id="RU361234"/>
    </source>
</evidence>
<dbReference type="InterPro" id="IPR002307">
    <property type="entry name" value="Tyr-tRNA-ligase"/>
</dbReference>
<name>A0A9P0DVY2_NEZVI</name>
<comment type="subcellular location">
    <subcellularLocation>
        <location evidence="2">Mitochondrion matrix</location>
    </subcellularLocation>
</comment>
<dbReference type="CDD" id="cd00805">
    <property type="entry name" value="TyrRS_core"/>
    <property type="match status" value="1"/>
</dbReference>
<evidence type="ECO:0000256" key="5">
    <source>
        <dbReference type="ARBA" id="ARBA00022598"/>
    </source>
</evidence>
<dbReference type="GO" id="GO:0006437">
    <property type="term" value="P:tyrosyl-tRNA aminoacylation"/>
    <property type="evidence" value="ECO:0007669"/>
    <property type="project" value="InterPro"/>
</dbReference>
<evidence type="ECO:0000313" key="16">
    <source>
        <dbReference type="Proteomes" id="UP001152798"/>
    </source>
</evidence>
<dbReference type="FunFam" id="1.10.240.10:FF:000001">
    <property type="entry name" value="Tyrosine--tRNA ligase"/>
    <property type="match status" value="1"/>
</dbReference>
<dbReference type="GO" id="GO:0003723">
    <property type="term" value="F:RNA binding"/>
    <property type="evidence" value="ECO:0007669"/>
    <property type="project" value="UniProtKB-KW"/>
</dbReference>
<evidence type="ECO:0000256" key="1">
    <source>
        <dbReference type="ARBA" id="ARBA00002025"/>
    </source>
</evidence>
<accession>A0A9P0DVY2</accession>
<dbReference type="GO" id="GO:0005524">
    <property type="term" value="F:ATP binding"/>
    <property type="evidence" value="ECO:0007669"/>
    <property type="project" value="UniProtKB-KW"/>
</dbReference>
<comment type="function">
    <text evidence="1">Catalyzes the attachment of tyrosine to tRNA(Tyr) in a two-step reaction: tyrosine is first activated by ATP to form Tyr-AMP and then transferred to the acceptor end of tRNA(Tyr).</text>
</comment>
<dbReference type="PANTHER" id="PTHR11766:SF0">
    <property type="entry name" value="TYROSINE--TRNA LIGASE, MITOCHONDRIAL"/>
    <property type="match status" value="1"/>
</dbReference>
<dbReference type="Gene3D" id="1.10.240.10">
    <property type="entry name" value="Tyrosyl-Transfer RNA Synthetase"/>
    <property type="match status" value="1"/>
</dbReference>
<evidence type="ECO:0000256" key="10">
    <source>
        <dbReference type="ARBA" id="ARBA00023128"/>
    </source>
</evidence>
<evidence type="ECO:0000256" key="4">
    <source>
        <dbReference type="ARBA" id="ARBA00011738"/>
    </source>
</evidence>
<dbReference type="Gene3D" id="3.10.290.10">
    <property type="entry name" value="RNA-binding S4 domain"/>
    <property type="match status" value="1"/>
</dbReference>
<evidence type="ECO:0000256" key="7">
    <source>
        <dbReference type="ARBA" id="ARBA00022840"/>
    </source>
</evidence>
<dbReference type="Pfam" id="PF00579">
    <property type="entry name" value="tRNA-synt_1b"/>
    <property type="match status" value="1"/>
</dbReference>
<dbReference type="OrthoDB" id="337870at2759"/>
<keyword evidence="6 14" id="KW-0547">Nucleotide-binding</keyword>
<keyword evidence="5 14" id="KW-0436">Ligase</keyword>
<dbReference type="EMBL" id="OV725077">
    <property type="protein sequence ID" value="CAH1388929.1"/>
    <property type="molecule type" value="Genomic_DNA"/>
</dbReference>
<evidence type="ECO:0000256" key="2">
    <source>
        <dbReference type="ARBA" id="ARBA00004305"/>
    </source>
</evidence>
<comment type="catalytic activity">
    <reaction evidence="12 14">
        <text>tRNA(Tyr) + L-tyrosine + ATP = L-tyrosyl-tRNA(Tyr) + AMP + diphosphate + H(+)</text>
        <dbReference type="Rhea" id="RHEA:10220"/>
        <dbReference type="Rhea" id="RHEA-COMP:9706"/>
        <dbReference type="Rhea" id="RHEA-COMP:9707"/>
        <dbReference type="ChEBI" id="CHEBI:15378"/>
        <dbReference type="ChEBI" id="CHEBI:30616"/>
        <dbReference type="ChEBI" id="CHEBI:33019"/>
        <dbReference type="ChEBI" id="CHEBI:58315"/>
        <dbReference type="ChEBI" id="CHEBI:78442"/>
        <dbReference type="ChEBI" id="CHEBI:78536"/>
        <dbReference type="ChEBI" id="CHEBI:456215"/>
        <dbReference type="EC" id="6.1.1.1"/>
    </reaction>
</comment>
<evidence type="ECO:0000256" key="13">
    <source>
        <dbReference type="PROSITE-ProRule" id="PRU00182"/>
    </source>
</evidence>
<evidence type="ECO:0000256" key="9">
    <source>
        <dbReference type="ARBA" id="ARBA00022946"/>
    </source>
</evidence>